<evidence type="ECO:0000256" key="2">
    <source>
        <dbReference type="ARBA" id="ARBA00023125"/>
    </source>
</evidence>
<name>A0AAV2S606_MEGNR</name>
<dbReference type="PANTHER" id="PTHR19303:SF73">
    <property type="entry name" value="PROTEIN PDC2"/>
    <property type="match status" value="1"/>
</dbReference>
<evidence type="ECO:0000313" key="5">
    <source>
        <dbReference type="Proteomes" id="UP001497623"/>
    </source>
</evidence>
<evidence type="ECO:0000259" key="3">
    <source>
        <dbReference type="PROSITE" id="PS51253"/>
    </source>
</evidence>
<dbReference type="SMART" id="SM00674">
    <property type="entry name" value="CENPB"/>
    <property type="match status" value="1"/>
</dbReference>
<evidence type="ECO:0000313" key="4">
    <source>
        <dbReference type="EMBL" id="CAL4161954.1"/>
    </source>
</evidence>
<accession>A0AAV2S606</accession>
<dbReference type="Pfam" id="PF01527">
    <property type="entry name" value="HTH_Tnp_1"/>
    <property type="match status" value="1"/>
</dbReference>
<dbReference type="Pfam" id="PF03221">
    <property type="entry name" value="HTH_Tnp_Tc5"/>
    <property type="match status" value="1"/>
</dbReference>
<dbReference type="AlphaFoldDB" id="A0AAV2S606"/>
<dbReference type="GO" id="GO:0005634">
    <property type="term" value="C:nucleus"/>
    <property type="evidence" value="ECO:0007669"/>
    <property type="project" value="UniProtKB-SubCell"/>
</dbReference>
<dbReference type="InterPro" id="IPR006600">
    <property type="entry name" value="HTH_CenpB_DNA-bd_dom"/>
</dbReference>
<dbReference type="PROSITE" id="PS51253">
    <property type="entry name" value="HTH_CENPB"/>
    <property type="match status" value="1"/>
</dbReference>
<dbReference type="InterPro" id="IPR002514">
    <property type="entry name" value="Transposase_8"/>
</dbReference>
<dbReference type="GO" id="GO:0004803">
    <property type="term" value="F:transposase activity"/>
    <property type="evidence" value="ECO:0007669"/>
    <property type="project" value="InterPro"/>
</dbReference>
<dbReference type="EMBL" id="CAXKWB010045082">
    <property type="protein sequence ID" value="CAL4161954.1"/>
    <property type="molecule type" value="Genomic_DNA"/>
</dbReference>
<dbReference type="Proteomes" id="UP001497623">
    <property type="component" value="Unassembled WGS sequence"/>
</dbReference>
<gene>
    <name evidence="4" type="ORF">MNOR_LOCUS32708</name>
</gene>
<dbReference type="GO" id="GO:0006313">
    <property type="term" value="P:DNA transposition"/>
    <property type="evidence" value="ECO:0007669"/>
    <property type="project" value="InterPro"/>
</dbReference>
<sequence length="180" mass="19714">MAPKRTSYSYEVKCQAIADAAKGVKRSEIVRKYGVKASTLGDWIRNKTTIEDNFKLGKGKVKRLTPGGFPKTESCLVKWFATNRNNAVPIDSAILLCKAKEYSVMVGEEGFSGSKGWLHNVMKRNGISSHSIRGEAESVDPEVVAAFTATIPNLVRQYGPANVYNCNEGGLQYMGTSKKT</sequence>
<protein>
    <recommendedName>
        <fullName evidence="3">HTH CENPB-type domain-containing protein</fullName>
    </recommendedName>
</protein>
<comment type="caution">
    <text evidence="4">The sequence shown here is derived from an EMBL/GenBank/DDBJ whole genome shotgun (WGS) entry which is preliminary data.</text>
</comment>
<dbReference type="InterPro" id="IPR050863">
    <property type="entry name" value="CenT-Element_Derived"/>
</dbReference>
<evidence type="ECO:0000256" key="1">
    <source>
        <dbReference type="ARBA" id="ARBA00004123"/>
    </source>
</evidence>
<comment type="subcellular location">
    <subcellularLocation>
        <location evidence="1">Nucleus</location>
    </subcellularLocation>
</comment>
<keyword evidence="5" id="KW-1185">Reference proteome</keyword>
<dbReference type="Gene3D" id="1.10.10.60">
    <property type="entry name" value="Homeodomain-like"/>
    <property type="match status" value="2"/>
</dbReference>
<organism evidence="4 5">
    <name type="scientific">Meganyctiphanes norvegica</name>
    <name type="common">Northern krill</name>
    <name type="synonym">Thysanopoda norvegica</name>
    <dbReference type="NCBI Taxonomy" id="48144"/>
    <lineage>
        <taxon>Eukaryota</taxon>
        <taxon>Metazoa</taxon>
        <taxon>Ecdysozoa</taxon>
        <taxon>Arthropoda</taxon>
        <taxon>Crustacea</taxon>
        <taxon>Multicrustacea</taxon>
        <taxon>Malacostraca</taxon>
        <taxon>Eumalacostraca</taxon>
        <taxon>Eucarida</taxon>
        <taxon>Euphausiacea</taxon>
        <taxon>Euphausiidae</taxon>
        <taxon>Meganyctiphanes</taxon>
    </lineage>
</organism>
<dbReference type="GO" id="GO:0003677">
    <property type="term" value="F:DNA binding"/>
    <property type="evidence" value="ECO:0007669"/>
    <property type="project" value="UniProtKB-KW"/>
</dbReference>
<feature type="domain" description="HTH CENPB-type" evidence="3">
    <location>
        <begin position="60"/>
        <end position="131"/>
    </location>
</feature>
<dbReference type="PANTHER" id="PTHR19303">
    <property type="entry name" value="TRANSPOSON"/>
    <property type="match status" value="1"/>
</dbReference>
<proteinExistence type="predicted"/>
<feature type="non-terminal residue" evidence="4">
    <location>
        <position position="180"/>
    </location>
</feature>
<dbReference type="InterPro" id="IPR009057">
    <property type="entry name" value="Homeodomain-like_sf"/>
</dbReference>
<keyword evidence="2" id="KW-0238">DNA-binding</keyword>
<dbReference type="SUPFAM" id="SSF46689">
    <property type="entry name" value="Homeodomain-like"/>
    <property type="match status" value="2"/>
</dbReference>
<reference evidence="4 5" key="1">
    <citation type="submission" date="2024-05" db="EMBL/GenBank/DDBJ databases">
        <authorList>
            <person name="Wallberg A."/>
        </authorList>
    </citation>
    <scope>NUCLEOTIDE SEQUENCE [LARGE SCALE GENOMIC DNA]</scope>
</reference>